<dbReference type="GO" id="GO:0034703">
    <property type="term" value="C:cation channel complex"/>
    <property type="evidence" value="ECO:0007669"/>
    <property type="project" value="UniProtKB-ARBA"/>
</dbReference>
<dbReference type="Pfam" id="PF00520">
    <property type="entry name" value="Ion_trans"/>
    <property type="match status" value="1"/>
</dbReference>
<dbReference type="Proteomes" id="UP001497644">
    <property type="component" value="Chromosome 13"/>
</dbReference>
<evidence type="ECO:0000256" key="1">
    <source>
        <dbReference type="ARBA" id="ARBA00004651"/>
    </source>
</evidence>
<feature type="transmembrane region" description="Helical" evidence="15">
    <location>
        <begin position="571"/>
        <end position="590"/>
    </location>
</feature>
<feature type="transmembrane region" description="Helical" evidence="15">
    <location>
        <begin position="753"/>
        <end position="775"/>
    </location>
</feature>
<dbReference type="SUPFAM" id="SSF48403">
    <property type="entry name" value="Ankyrin repeat"/>
    <property type="match status" value="1"/>
</dbReference>
<dbReference type="AlphaFoldDB" id="A0AAV2NCZ1"/>
<dbReference type="Gene3D" id="1.25.40.20">
    <property type="entry name" value="Ankyrin repeat-containing domain"/>
    <property type="match status" value="1"/>
</dbReference>
<evidence type="ECO:0000256" key="7">
    <source>
        <dbReference type="ARBA" id="ARBA00022737"/>
    </source>
</evidence>
<evidence type="ECO:0000259" key="16">
    <source>
        <dbReference type="Pfam" id="PF00520"/>
    </source>
</evidence>
<keyword evidence="12" id="KW-0407">Ion channel</keyword>
<sequence length="877" mass="100696">MMKRATQTKQFAELDHAIRTKVEPFLYNKGKGRWIPIDKLVLLRNKDRSRHKMLPPLKAMENPADYDIDKDMGDEEVDETKIDKSKYRFVCWNLSDRGAVGETILHLCMLNATALHADLARRLLRFYPKLINDIYLCDEYYGENVLHIAIVNEDPSMVKFLLDSGADDPLIIHERCFGNFMCPEDQKASRFDSQEHEWVCVTPETNYNGYVYWGEYPLSFAACLGQEECYRLILARGADPDKQDTNGNTVLHMLVIYEKLATFDMAYEVGASLDLRNVQHLTPLTLSAKLARIEMFFHILNIEREIYWQIGSITCAAYPLSQIDTIDVNTGTINNNSALNLVVFGEKDEHLELMDGVLIDLLNAKWNTFVKFRFYRQFILFYFYFVLSLIGFTLRPGPQTDENANDTLTSSNSFNITTMESAILKSLQSSNLSELVTNSFTAAFTSNLKSSLNVTQESLERIQLQVTSNITSALRSILLLTLSDNEGLTSSSDEAAIHTPWYTDSPLNASDYFTNTYHKTVMIDANSTAKTIIDDVTDVPEKFNNHEKWWGDLTEECRLMQLTTMSAKIRLTGEVVMYIAAMLYIIAALREARFLGLNMFIENLMTAPSRVMFLFSCCILLSFPFLRFACADEVEDMLAVVVMLTTAPYFLFFCRGFKTVGPFVVMIYRMITGDLLRFVSIYLVFVMGFSQAYYIIFLSFDNPNTPEGVDDSITNPMPSPMESVMAMFLMSMGNFGDYYGAFERTEHEFEAKLLFVLYMAIVAILLVNMLIAMMGNTYQKIAETRNEWQRQWARIVLVVERGVSPAERLKKLMDYSQPMSDGRKALVLRLNQSEEDKEEMKEILEMKRTHDRLVKKRQERMSKEKVLPETEAIITRK</sequence>
<protein>
    <recommendedName>
        <fullName evidence="16">Ion transport domain-containing protein</fullName>
    </recommendedName>
</protein>
<feature type="repeat" description="ANK" evidence="13">
    <location>
        <begin position="213"/>
        <end position="245"/>
    </location>
</feature>
<evidence type="ECO:0000256" key="14">
    <source>
        <dbReference type="SAM" id="Coils"/>
    </source>
</evidence>
<dbReference type="PROSITE" id="PS50297">
    <property type="entry name" value="ANK_REP_REGION"/>
    <property type="match status" value="1"/>
</dbReference>
<keyword evidence="2" id="KW-0813">Transport</keyword>
<feature type="transmembrane region" description="Helical" evidence="15">
    <location>
        <begin position="637"/>
        <end position="654"/>
    </location>
</feature>
<evidence type="ECO:0000313" key="18">
    <source>
        <dbReference type="Proteomes" id="UP001497644"/>
    </source>
</evidence>
<evidence type="ECO:0000256" key="11">
    <source>
        <dbReference type="ARBA" id="ARBA00023136"/>
    </source>
</evidence>
<evidence type="ECO:0000256" key="2">
    <source>
        <dbReference type="ARBA" id="ARBA00022448"/>
    </source>
</evidence>
<dbReference type="InterPro" id="IPR005821">
    <property type="entry name" value="Ion_trans_dom"/>
</dbReference>
<keyword evidence="3" id="KW-1003">Cell membrane</keyword>
<name>A0AAV2NCZ1_9HYME</name>
<keyword evidence="7" id="KW-0677">Repeat</keyword>
<dbReference type="Pfam" id="PF00023">
    <property type="entry name" value="Ank"/>
    <property type="match status" value="2"/>
</dbReference>
<dbReference type="InterPro" id="IPR036770">
    <property type="entry name" value="Ankyrin_rpt-contain_sf"/>
</dbReference>
<dbReference type="PANTHER" id="PTHR10582:SF28">
    <property type="entry name" value="NANCHUNG, ISOFORM B"/>
    <property type="match status" value="1"/>
</dbReference>
<dbReference type="PANTHER" id="PTHR10582">
    <property type="entry name" value="TRANSIENT RECEPTOR POTENTIAL ION CHANNEL PROTEIN"/>
    <property type="match status" value="1"/>
</dbReference>
<dbReference type="EMBL" id="OZ034836">
    <property type="protein sequence ID" value="CAL1677868.1"/>
    <property type="molecule type" value="Genomic_DNA"/>
</dbReference>
<feature type="domain" description="Ion transport" evidence="16">
    <location>
        <begin position="574"/>
        <end position="785"/>
    </location>
</feature>
<accession>A0AAV2NCZ1</accession>
<evidence type="ECO:0000256" key="6">
    <source>
        <dbReference type="ARBA" id="ARBA00022692"/>
    </source>
</evidence>
<feature type="coiled-coil region" evidence="14">
    <location>
        <begin position="823"/>
        <end position="850"/>
    </location>
</feature>
<dbReference type="GO" id="GO:0005886">
    <property type="term" value="C:plasma membrane"/>
    <property type="evidence" value="ECO:0007669"/>
    <property type="project" value="UniProtKB-SubCell"/>
</dbReference>
<evidence type="ECO:0000256" key="8">
    <source>
        <dbReference type="ARBA" id="ARBA00022837"/>
    </source>
</evidence>
<keyword evidence="14" id="KW-0175">Coiled coil</keyword>
<evidence type="ECO:0000256" key="3">
    <source>
        <dbReference type="ARBA" id="ARBA00022475"/>
    </source>
</evidence>
<gene>
    <name evidence="17" type="ORF">LPLAT_LOCUS3814</name>
</gene>
<keyword evidence="13" id="KW-0040">ANK repeat</keyword>
<organism evidence="17 18">
    <name type="scientific">Lasius platythorax</name>
    <dbReference type="NCBI Taxonomy" id="488582"/>
    <lineage>
        <taxon>Eukaryota</taxon>
        <taxon>Metazoa</taxon>
        <taxon>Ecdysozoa</taxon>
        <taxon>Arthropoda</taxon>
        <taxon>Hexapoda</taxon>
        <taxon>Insecta</taxon>
        <taxon>Pterygota</taxon>
        <taxon>Neoptera</taxon>
        <taxon>Endopterygota</taxon>
        <taxon>Hymenoptera</taxon>
        <taxon>Apocrita</taxon>
        <taxon>Aculeata</taxon>
        <taxon>Formicoidea</taxon>
        <taxon>Formicidae</taxon>
        <taxon>Formicinae</taxon>
        <taxon>Lasius</taxon>
        <taxon>Lasius</taxon>
    </lineage>
</organism>
<keyword evidence="18" id="KW-1185">Reference proteome</keyword>
<keyword evidence="6 15" id="KW-0812">Transmembrane</keyword>
<dbReference type="SMART" id="SM00248">
    <property type="entry name" value="ANK"/>
    <property type="match status" value="5"/>
</dbReference>
<keyword evidence="8" id="KW-0106">Calcium</keyword>
<keyword evidence="4" id="KW-0109">Calcium transport</keyword>
<evidence type="ECO:0000256" key="5">
    <source>
        <dbReference type="ARBA" id="ARBA00022673"/>
    </source>
</evidence>
<feature type="transmembrane region" description="Helical" evidence="15">
    <location>
        <begin position="611"/>
        <end position="631"/>
    </location>
</feature>
<dbReference type="FunFam" id="1.25.40.20:FF:000181">
    <property type="entry name" value="Nanchung, isoform A"/>
    <property type="match status" value="1"/>
</dbReference>
<comment type="subcellular location">
    <subcellularLocation>
        <location evidence="1">Cell membrane</location>
        <topology evidence="1">Multi-pass membrane protein</topology>
    </subcellularLocation>
</comment>
<evidence type="ECO:0000256" key="15">
    <source>
        <dbReference type="SAM" id="Phobius"/>
    </source>
</evidence>
<evidence type="ECO:0000313" key="17">
    <source>
        <dbReference type="EMBL" id="CAL1677868.1"/>
    </source>
</evidence>
<dbReference type="GO" id="GO:0098703">
    <property type="term" value="P:calcium ion import across plasma membrane"/>
    <property type="evidence" value="ECO:0007669"/>
    <property type="project" value="TreeGrafter"/>
</dbReference>
<evidence type="ECO:0000256" key="10">
    <source>
        <dbReference type="ARBA" id="ARBA00023065"/>
    </source>
</evidence>
<keyword evidence="9 15" id="KW-1133">Transmembrane helix</keyword>
<dbReference type="InterPro" id="IPR002110">
    <property type="entry name" value="Ankyrin_rpt"/>
</dbReference>
<evidence type="ECO:0000256" key="9">
    <source>
        <dbReference type="ARBA" id="ARBA00022989"/>
    </source>
</evidence>
<evidence type="ECO:0000256" key="13">
    <source>
        <dbReference type="PROSITE-ProRule" id="PRU00023"/>
    </source>
</evidence>
<proteinExistence type="predicted"/>
<evidence type="ECO:0000256" key="4">
    <source>
        <dbReference type="ARBA" id="ARBA00022568"/>
    </source>
</evidence>
<keyword evidence="11 15" id="KW-0472">Membrane</keyword>
<feature type="transmembrane region" description="Helical" evidence="15">
    <location>
        <begin position="374"/>
        <end position="394"/>
    </location>
</feature>
<evidence type="ECO:0000256" key="12">
    <source>
        <dbReference type="ARBA" id="ARBA00023303"/>
    </source>
</evidence>
<feature type="repeat" description="ANK" evidence="13">
    <location>
        <begin position="141"/>
        <end position="167"/>
    </location>
</feature>
<keyword evidence="10" id="KW-0406">Ion transport</keyword>
<dbReference type="GO" id="GO:0005262">
    <property type="term" value="F:calcium channel activity"/>
    <property type="evidence" value="ECO:0007669"/>
    <property type="project" value="UniProtKB-KW"/>
</dbReference>
<dbReference type="InterPro" id="IPR024862">
    <property type="entry name" value="TRPV"/>
</dbReference>
<dbReference type="PROSITE" id="PS50088">
    <property type="entry name" value="ANK_REPEAT"/>
    <property type="match status" value="2"/>
</dbReference>
<feature type="transmembrane region" description="Helical" evidence="15">
    <location>
        <begin position="675"/>
        <end position="696"/>
    </location>
</feature>
<reference evidence="17" key="1">
    <citation type="submission" date="2024-04" db="EMBL/GenBank/DDBJ databases">
        <authorList>
            <consortium name="Molecular Ecology Group"/>
        </authorList>
    </citation>
    <scope>NUCLEOTIDE SEQUENCE</scope>
</reference>
<keyword evidence="5" id="KW-0107">Calcium channel</keyword>
<feature type="transmembrane region" description="Helical" evidence="15">
    <location>
        <begin position="724"/>
        <end position="741"/>
    </location>
</feature>